<accession>A0A6V7NHF2</accession>
<dbReference type="Pfam" id="PF03168">
    <property type="entry name" value="LEA_2"/>
    <property type="match status" value="1"/>
</dbReference>
<dbReference type="GO" id="GO:0016020">
    <property type="term" value="C:membrane"/>
    <property type="evidence" value="ECO:0007669"/>
    <property type="project" value="UniProtKB-SubCell"/>
</dbReference>
<dbReference type="InterPro" id="IPR013990">
    <property type="entry name" value="WHy-dom"/>
</dbReference>
<keyword evidence="2 6" id="KW-0812">Transmembrane</keyword>
<proteinExistence type="predicted"/>
<dbReference type="SMART" id="SM00769">
    <property type="entry name" value="WHy"/>
    <property type="match status" value="1"/>
</dbReference>
<keyword evidence="3 6" id="KW-1133">Transmembrane helix</keyword>
<dbReference type="PANTHER" id="PTHR31234">
    <property type="entry name" value="LATE EMBRYOGENESIS ABUNDANT (LEA) HYDROXYPROLINE-RICH GLYCOPROTEIN FAMILY"/>
    <property type="match status" value="1"/>
</dbReference>
<evidence type="ECO:0000256" key="1">
    <source>
        <dbReference type="ARBA" id="ARBA00004167"/>
    </source>
</evidence>
<evidence type="ECO:0000256" key="4">
    <source>
        <dbReference type="ARBA" id="ARBA00023136"/>
    </source>
</evidence>
<comment type="subcellular location">
    <subcellularLocation>
        <location evidence="1">Membrane</location>
        <topology evidence="1">Single-pass membrane protein</topology>
    </subcellularLocation>
</comment>
<evidence type="ECO:0000259" key="7">
    <source>
        <dbReference type="SMART" id="SM00769"/>
    </source>
</evidence>
<feature type="transmembrane region" description="Helical" evidence="6">
    <location>
        <begin position="29"/>
        <end position="51"/>
    </location>
</feature>
<dbReference type="PANTHER" id="PTHR31234:SF2">
    <property type="entry name" value="OS05G0199100 PROTEIN"/>
    <property type="match status" value="1"/>
</dbReference>
<sequence>MVECDNPPHPADLLELGNGRRAAAAPPRLSPAVVGAGAAAAAAAAALVIWARPRDPTFHLISVALSAFRLNLPVVDVELTLTVHVTNPNVVPIRYSAATVAIFYAGSPLGSARLQAGSQPPRSCRVLRLPARLRGAELAHRAADLLADAARRSMALDAAVDIAGTAQLLWWARRFDVHVDSHVVVDPIFLDVIDSRATPRPTSTSPPPHHHDQPSTINDQRSSSIIINHPSSSSRSFGVLVGFNLCCHPSHISSCVRGSP</sequence>
<name>A0A6V7NHF2_ANACO</name>
<dbReference type="EMBL" id="LR862138">
    <property type="protein sequence ID" value="CAD1817908.1"/>
    <property type="molecule type" value="Genomic_DNA"/>
</dbReference>
<dbReference type="InterPro" id="IPR044839">
    <property type="entry name" value="NDR1-like"/>
</dbReference>
<dbReference type="Gene3D" id="2.60.40.1820">
    <property type="match status" value="1"/>
</dbReference>
<gene>
    <name evidence="8" type="ORF">CB5_LOCUS1119</name>
</gene>
<dbReference type="GO" id="GO:0098542">
    <property type="term" value="P:defense response to other organism"/>
    <property type="evidence" value="ECO:0007669"/>
    <property type="project" value="InterPro"/>
</dbReference>
<protein>
    <recommendedName>
        <fullName evidence="7">Water stress and hypersensitive response domain-containing protein</fullName>
    </recommendedName>
</protein>
<evidence type="ECO:0000256" key="2">
    <source>
        <dbReference type="ARBA" id="ARBA00022692"/>
    </source>
</evidence>
<evidence type="ECO:0000256" key="3">
    <source>
        <dbReference type="ARBA" id="ARBA00022989"/>
    </source>
</evidence>
<dbReference type="SUPFAM" id="SSF117070">
    <property type="entry name" value="LEA14-like"/>
    <property type="match status" value="1"/>
</dbReference>
<feature type="region of interest" description="Disordered" evidence="5">
    <location>
        <begin position="196"/>
        <end position="219"/>
    </location>
</feature>
<dbReference type="AlphaFoldDB" id="A0A6V7NHF2"/>
<organism evidence="8">
    <name type="scientific">Ananas comosus var. bracteatus</name>
    <name type="common">red pineapple</name>
    <dbReference type="NCBI Taxonomy" id="296719"/>
    <lineage>
        <taxon>Eukaryota</taxon>
        <taxon>Viridiplantae</taxon>
        <taxon>Streptophyta</taxon>
        <taxon>Embryophyta</taxon>
        <taxon>Tracheophyta</taxon>
        <taxon>Spermatophyta</taxon>
        <taxon>Magnoliopsida</taxon>
        <taxon>Liliopsida</taxon>
        <taxon>Poales</taxon>
        <taxon>Bromeliaceae</taxon>
        <taxon>Bromelioideae</taxon>
        <taxon>Ananas</taxon>
    </lineage>
</organism>
<evidence type="ECO:0000313" key="8">
    <source>
        <dbReference type="EMBL" id="CAD1817908.1"/>
    </source>
</evidence>
<dbReference type="InterPro" id="IPR004864">
    <property type="entry name" value="LEA_2"/>
</dbReference>
<keyword evidence="4 6" id="KW-0472">Membrane</keyword>
<dbReference type="GO" id="GO:0009269">
    <property type="term" value="P:response to desiccation"/>
    <property type="evidence" value="ECO:0007669"/>
    <property type="project" value="InterPro"/>
</dbReference>
<evidence type="ECO:0000256" key="6">
    <source>
        <dbReference type="SAM" id="Phobius"/>
    </source>
</evidence>
<feature type="domain" description="Water stress and hypersensitive response" evidence="7">
    <location>
        <begin position="63"/>
        <end position="177"/>
    </location>
</feature>
<evidence type="ECO:0000256" key="5">
    <source>
        <dbReference type="SAM" id="MobiDB-lite"/>
    </source>
</evidence>
<reference evidence="8" key="1">
    <citation type="submission" date="2020-07" db="EMBL/GenBank/DDBJ databases">
        <authorList>
            <person name="Lin J."/>
        </authorList>
    </citation>
    <scope>NUCLEOTIDE SEQUENCE</scope>
</reference>